<dbReference type="RefSeq" id="XP_060050137.1">
    <property type="nucleotide sequence ID" value="XM_060194154.1"/>
</dbReference>
<sequence length="480" mass="55659">MSAEVIHRIEEALDEDEKETLLFLCRDVTADISPPNVRELLDVLSERRMLSPAVLAELLYRVRRFDLLKRILNMDRRAVEAHLLRHPPLISDYRVLMMEIGEGLEKSDVSSLTFLLRDYTGRSKMVKDKSFLDLVIELEKLNLIAPDQLDLLEKCLKNIHRIDLKTKIQKYKQSAQETSYVNSVLQVSFPNLSLKDPSYNLMLQNGRSKEQRLMEQLAKQREPVKISIQESGAFLPQNVPEERYRMQSQPLGICLIIDCIGSDTEVLRDTFISLGYQVQYRLYLQTEDIFATLQEVACMPEHKHYDSFVCVLVSRGDSQSVSGVDETHPGFPLEHIRRMFRGDVCPFLLEKPKLFFIHSYVVSEDPQEDKGLLEVDGPALNNVQARVRQHGHSIVHREADFFWSLCRADVSLLERPSSSPSLYLQFLSQKLGQERKRPLLDLHIELNGRIYDWNSRVSAKEKYYVFLQHTLRKKLVLSCK</sequence>
<dbReference type="SUPFAM" id="SSF52129">
    <property type="entry name" value="Caspase-like"/>
    <property type="match status" value="1"/>
</dbReference>
<dbReference type="PROSITE" id="PS50208">
    <property type="entry name" value="CASPASE_P20"/>
    <property type="match status" value="1"/>
</dbReference>
<organism evidence="6 8">
    <name type="scientific">Erinaceus europaeus</name>
    <name type="common">Western European hedgehog</name>
    <dbReference type="NCBI Taxonomy" id="9365"/>
    <lineage>
        <taxon>Eukaryota</taxon>
        <taxon>Metazoa</taxon>
        <taxon>Chordata</taxon>
        <taxon>Craniata</taxon>
        <taxon>Vertebrata</taxon>
        <taxon>Euteleostomi</taxon>
        <taxon>Mammalia</taxon>
        <taxon>Eutheria</taxon>
        <taxon>Laurasiatheria</taxon>
        <taxon>Eulipotyphla</taxon>
        <taxon>Erinaceidae</taxon>
        <taxon>Erinaceinae</taxon>
        <taxon>Erinaceus</taxon>
    </lineage>
</organism>
<evidence type="ECO:0000313" key="6">
    <source>
        <dbReference type="Proteomes" id="UP001652624"/>
    </source>
</evidence>
<gene>
    <name evidence="7 8 9 10 11 12" type="primary">CFLAR</name>
</gene>
<dbReference type="InterPro" id="IPR015917">
    <property type="entry name" value="Pept_C14A"/>
</dbReference>
<evidence type="ECO:0000313" key="9">
    <source>
        <dbReference type="RefSeq" id="XP_060050137.1"/>
    </source>
</evidence>
<accession>A0ABM3XMU6</accession>
<dbReference type="PANTHER" id="PTHR48169:SF3">
    <property type="entry name" value="CASP8 AND FADD LIKE APOPTOSIS REGULATOR"/>
    <property type="match status" value="1"/>
</dbReference>
<evidence type="ECO:0000256" key="2">
    <source>
        <dbReference type="ARBA" id="ARBA00022703"/>
    </source>
</evidence>
<dbReference type="Gene3D" id="3.40.50.1460">
    <property type="match status" value="1"/>
</dbReference>
<dbReference type="Proteomes" id="UP001652624">
    <property type="component" value="Chromosome 7"/>
</dbReference>
<dbReference type="GeneID" id="103111230"/>
<dbReference type="CDD" id="cd08337">
    <property type="entry name" value="DED_c-FLIP_r1"/>
    <property type="match status" value="1"/>
</dbReference>
<evidence type="ECO:0000313" key="8">
    <source>
        <dbReference type="RefSeq" id="XP_060050136.1"/>
    </source>
</evidence>
<evidence type="ECO:0000256" key="1">
    <source>
        <dbReference type="ARBA" id="ARBA00010134"/>
    </source>
</evidence>
<dbReference type="SMART" id="SM00115">
    <property type="entry name" value="CASc"/>
    <property type="match status" value="1"/>
</dbReference>
<feature type="domain" description="DED" evidence="4">
    <location>
        <begin position="92"/>
        <end position="170"/>
    </location>
</feature>
<evidence type="ECO:0000313" key="7">
    <source>
        <dbReference type="RefSeq" id="XP_060050135.1"/>
    </source>
</evidence>
<dbReference type="RefSeq" id="XP_060050138.1">
    <property type="nucleotide sequence ID" value="XM_060194155.1"/>
</dbReference>
<comment type="similarity">
    <text evidence="1">Belongs to the peptidase C14A family.</text>
</comment>
<dbReference type="InterPro" id="IPR001309">
    <property type="entry name" value="Pept_C14_p20"/>
</dbReference>
<evidence type="ECO:0000313" key="10">
    <source>
        <dbReference type="RefSeq" id="XP_060050138.1"/>
    </source>
</evidence>
<dbReference type="PANTHER" id="PTHR48169">
    <property type="entry name" value="DED DOMAIN-CONTAINING PROTEIN"/>
    <property type="match status" value="1"/>
</dbReference>
<dbReference type="Pfam" id="PF00656">
    <property type="entry name" value="Peptidase_C14"/>
    <property type="match status" value="1"/>
</dbReference>
<dbReference type="RefSeq" id="XP_060050139.1">
    <property type="nucleotide sequence ID" value="XM_060194156.1"/>
</dbReference>
<keyword evidence="2" id="KW-0053">Apoptosis</keyword>
<keyword evidence="3" id="KW-0677">Repeat</keyword>
<dbReference type="RefSeq" id="XP_060050140.1">
    <property type="nucleotide sequence ID" value="XM_060194157.1"/>
</dbReference>
<dbReference type="PROSITE" id="PS50168">
    <property type="entry name" value="DED"/>
    <property type="match status" value="2"/>
</dbReference>
<dbReference type="Pfam" id="PF01335">
    <property type="entry name" value="DED"/>
    <property type="match status" value="2"/>
</dbReference>
<evidence type="ECO:0000256" key="3">
    <source>
        <dbReference type="ARBA" id="ARBA00022737"/>
    </source>
</evidence>
<dbReference type="SUPFAM" id="SSF47986">
    <property type="entry name" value="DEATH domain"/>
    <property type="match status" value="2"/>
</dbReference>
<evidence type="ECO:0000313" key="11">
    <source>
        <dbReference type="RefSeq" id="XP_060050139.1"/>
    </source>
</evidence>
<name>A0ABM3XMU6_ERIEU</name>
<keyword evidence="6" id="KW-1185">Reference proteome</keyword>
<feature type="domain" description="DED" evidence="4">
    <location>
        <begin position="1"/>
        <end position="73"/>
    </location>
</feature>
<evidence type="ECO:0000313" key="12">
    <source>
        <dbReference type="RefSeq" id="XP_060050140.1"/>
    </source>
</evidence>
<feature type="domain" description="Caspase family p20" evidence="5">
    <location>
        <begin position="263"/>
        <end position="359"/>
    </location>
</feature>
<proteinExistence type="inferred from homology"/>
<reference evidence="7 8" key="1">
    <citation type="submission" date="2025-05" db="UniProtKB">
        <authorList>
            <consortium name="RefSeq"/>
        </authorList>
    </citation>
    <scope>IDENTIFICATION</scope>
</reference>
<dbReference type="Gene3D" id="1.10.533.10">
    <property type="entry name" value="Death Domain, Fas"/>
    <property type="match status" value="2"/>
</dbReference>
<dbReference type="RefSeq" id="XP_060050135.1">
    <property type="nucleotide sequence ID" value="XM_060194152.1"/>
</dbReference>
<evidence type="ECO:0000259" key="5">
    <source>
        <dbReference type="PROSITE" id="PS50208"/>
    </source>
</evidence>
<dbReference type="InterPro" id="IPR011600">
    <property type="entry name" value="Pept_C14_caspase"/>
</dbReference>
<dbReference type="CDD" id="cd08340">
    <property type="entry name" value="DED_c-FLIP_r2"/>
    <property type="match status" value="1"/>
</dbReference>
<dbReference type="SMART" id="SM00031">
    <property type="entry name" value="DED"/>
    <property type="match status" value="2"/>
</dbReference>
<protein>
    <submittedName>
        <fullName evidence="7 8">CASP8 and FADD-like apoptosis regulator isoform X1</fullName>
    </submittedName>
</protein>
<dbReference type="RefSeq" id="XP_060050136.1">
    <property type="nucleotide sequence ID" value="XM_060194153.1"/>
</dbReference>
<dbReference type="InterPro" id="IPR001875">
    <property type="entry name" value="DED_dom"/>
</dbReference>
<dbReference type="InterPro" id="IPR029030">
    <property type="entry name" value="Caspase-like_dom_sf"/>
</dbReference>
<evidence type="ECO:0000259" key="4">
    <source>
        <dbReference type="PROSITE" id="PS50168"/>
    </source>
</evidence>
<dbReference type="InterPro" id="IPR011029">
    <property type="entry name" value="DEATH-like_dom_sf"/>
</dbReference>